<dbReference type="InterPro" id="IPR011835">
    <property type="entry name" value="GS/SS"/>
</dbReference>
<dbReference type="EMBL" id="BAYM01000039">
    <property type="protein sequence ID" value="GAN36069.1"/>
    <property type="molecule type" value="Genomic_DNA"/>
</dbReference>
<dbReference type="GO" id="GO:0004373">
    <property type="term" value="F:alpha-1,4-glucan glucosyltransferase (UDP-glucose donor) activity"/>
    <property type="evidence" value="ECO:0007669"/>
    <property type="project" value="InterPro"/>
</dbReference>
<proteinExistence type="inferred from homology"/>
<accession>A0A0C9PVM0</accession>
<evidence type="ECO:0000259" key="8">
    <source>
        <dbReference type="Pfam" id="PF00534"/>
    </source>
</evidence>
<organism evidence="10 11">
    <name type="scientific">Lacticaseibacillus paracasei NRIC 0644</name>
    <dbReference type="NCBI Taxonomy" id="1435038"/>
    <lineage>
        <taxon>Bacteria</taxon>
        <taxon>Bacillati</taxon>
        <taxon>Bacillota</taxon>
        <taxon>Bacilli</taxon>
        <taxon>Lactobacillales</taxon>
        <taxon>Lactobacillaceae</taxon>
        <taxon>Lacticaseibacillus</taxon>
    </lineage>
</organism>
<dbReference type="InterPro" id="IPR013534">
    <property type="entry name" value="Starch_synth_cat_dom"/>
</dbReference>
<comment type="similarity">
    <text evidence="3 7">Belongs to the glycosyltransferase 1 family. Bacterial/plant glycogen synthase subfamily.</text>
</comment>
<dbReference type="EC" id="2.4.1.21" evidence="7"/>
<dbReference type="NCBIfam" id="TIGR02095">
    <property type="entry name" value="glgA"/>
    <property type="match status" value="1"/>
</dbReference>
<dbReference type="Proteomes" id="UP000032552">
    <property type="component" value="Unassembled WGS sequence"/>
</dbReference>
<comment type="pathway">
    <text evidence="7">Glycan biosynthesis; glycogen biosynthesis.</text>
</comment>
<evidence type="ECO:0000256" key="5">
    <source>
        <dbReference type="ARBA" id="ARBA00022679"/>
    </source>
</evidence>
<keyword evidence="5 7" id="KW-0808">Transferase</keyword>
<evidence type="ECO:0000313" key="10">
    <source>
        <dbReference type="EMBL" id="GAN36069.1"/>
    </source>
</evidence>
<dbReference type="CDD" id="cd03791">
    <property type="entry name" value="GT5_Glycogen_synthase_DULL1-like"/>
    <property type="match status" value="1"/>
</dbReference>
<dbReference type="PANTHER" id="PTHR45825:SF11">
    <property type="entry name" value="ALPHA AMYLASE DOMAIN-CONTAINING PROTEIN"/>
    <property type="match status" value="1"/>
</dbReference>
<dbReference type="GO" id="GO:0009011">
    <property type="term" value="F:alpha-1,4-glucan glucosyltransferase (ADP-glucose donor) activity"/>
    <property type="evidence" value="ECO:0007669"/>
    <property type="project" value="UniProtKB-UniRule"/>
</dbReference>
<dbReference type="Gene3D" id="3.40.50.2000">
    <property type="entry name" value="Glycogen Phosphorylase B"/>
    <property type="match status" value="2"/>
</dbReference>
<dbReference type="InterPro" id="IPR001296">
    <property type="entry name" value="Glyco_trans_1"/>
</dbReference>
<comment type="catalytic activity">
    <reaction evidence="1 7">
        <text>[(1-&gt;4)-alpha-D-glucosyl](n) + ADP-alpha-D-glucose = [(1-&gt;4)-alpha-D-glucosyl](n+1) + ADP + H(+)</text>
        <dbReference type="Rhea" id="RHEA:18189"/>
        <dbReference type="Rhea" id="RHEA-COMP:9584"/>
        <dbReference type="Rhea" id="RHEA-COMP:9587"/>
        <dbReference type="ChEBI" id="CHEBI:15378"/>
        <dbReference type="ChEBI" id="CHEBI:15444"/>
        <dbReference type="ChEBI" id="CHEBI:57498"/>
        <dbReference type="ChEBI" id="CHEBI:456216"/>
        <dbReference type="EC" id="2.4.1.21"/>
    </reaction>
</comment>
<dbReference type="SUPFAM" id="SSF53756">
    <property type="entry name" value="UDP-Glycosyltransferase/glycogen phosphorylase"/>
    <property type="match status" value="1"/>
</dbReference>
<dbReference type="UniPathway" id="UPA00164"/>
<sequence>MLKVLFTAAESAPFYKTGGLGDVTYALPKAIKKQGVDIRVAIPFYEKKFPAKYLPKVKDLTHFTLEMDGRPVYVGLKTIKLGDVTYYLIDNRQYFDRDGLYGYWDDGGRFGYFQMAVIEMLQVIEWIPDVIHANDWHTAFIPVLLKEKYGWIKPYQQIKTQLTIHNLQFQGWFPPSTLATVFGIGREGFNDDGFGQDGSINWLKGGINYADLVSTVSPSYAKEIQTPAFGEHLDGTLRKQSGKLVGILNGIDSEVYNPATDQNLAYNYDAKNLAGKAKDKKALQDEMHLPKRTDPLFAMVSRLTRQKGADLLVDALENFLVQNNVQVVVLGTGDQDLEEDLSSLQDRFPGQLAVRIDFDEGLAQRIYAGADYFMMPSAFEPSGLAQMMAMRYGTLPIVHETGGLRDSVLAYNAETGAGDGFSFWDYNAGVLTNILRMAKSVYADQPKVYAKLQQHAMVKDFDWHHSAAEYLKGYQRILGKA</sequence>
<comment type="caution">
    <text evidence="10">The sequence shown here is derived from an EMBL/GenBank/DDBJ whole genome shotgun (WGS) entry which is preliminary data.</text>
</comment>
<dbReference type="HAMAP" id="MF_00484">
    <property type="entry name" value="Glycogen_synth"/>
    <property type="match status" value="1"/>
</dbReference>
<dbReference type="PANTHER" id="PTHR45825">
    <property type="entry name" value="GRANULE-BOUND STARCH SYNTHASE 1, CHLOROPLASTIC/AMYLOPLASTIC"/>
    <property type="match status" value="1"/>
</dbReference>
<comment type="function">
    <text evidence="2 7">Synthesizes alpha-1,4-glucan chains using ADP-glucose.</text>
</comment>
<feature type="domain" description="Glycosyl transferase family 1" evidence="8">
    <location>
        <begin position="288"/>
        <end position="412"/>
    </location>
</feature>
<keyword evidence="6 7" id="KW-0320">Glycogen biosynthesis</keyword>
<evidence type="ECO:0000313" key="11">
    <source>
        <dbReference type="Proteomes" id="UP000032552"/>
    </source>
</evidence>
<dbReference type="AlphaFoldDB" id="A0A0C9PVM0"/>
<evidence type="ECO:0000256" key="1">
    <source>
        <dbReference type="ARBA" id="ARBA00001478"/>
    </source>
</evidence>
<keyword evidence="4 7" id="KW-0328">Glycosyltransferase</keyword>
<name>A0A0C9PVM0_LACPA</name>
<evidence type="ECO:0000256" key="2">
    <source>
        <dbReference type="ARBA" id="ARBA00002764"/>
    </source>
</evidence>
<evidence type="ECO:0000256" key="7">
    <source>
        <dbReference type="HAMAP-Rule" id="MF_00484"/>
    </source>
</evidence>
<dbReference type="SMR" id="A0A0C9PVM0"/>
<evidence type="ECO:0000259" key="9">
    <source>
        <dbReference type="Pfam" id="PF08323"/>
    </source>
</evidence>
<reference evidence="11" key="1">
    <citation type="submission" date="2014-05" db="EMBL/GenBank/DDBJ databases">
        <title>Whole genome sequencing of Lactobacillus casei NRIC0644.</title>
        <authorList>
            <person name="Atarashi H."/>
            <person name="Yoshida Y."/>
            <person name="Fujimura S."/>
            <person name="Tanaka N."/>
            <person name="Shiwa Y."/>
            <person name="Yoshikawa H."/>
            <person name="Okada S."/>
            <person name="Nakagawa J."/>
        </authorList>
    </citation>
    <scope>NUCLEOTIDE SEQUENCE [LARGE SCALE GENOMIC DNA]</scope>
    <source>
        <strain evidence="11">NRIC0644</strain>
    </source>
</reference>
<evidence type="ECO:0000256" key="6">
    <source>
        <dbReference type="ARBA" id="ARBA00023056"/>
    </source>
</evidence>
<evidence type="ECO:0000256" key="4">
    <source>
        <dbReference type="ARBA" id="ARBA00022676"/>
    </source>
</evidence>
<protein>
    <recommendedName>
        <fullName evidence="7">Glycogen synthase</fullName>
        <ecNumber evidence="7">2.4.1.21</ecNumber>
    </recommendedName>
    <alternativeName>
        <fullName evidence="7">Starch [bacterial glycogen] synthase</fullName>
    </alternativeName>
</protein>
<dbReference type="GO" id="GO:0005978">
    <property type="term" value="P:glycogen biosynthetic process"/>
    <property type="evidence" value="ECO:0007669"/>
    <property type="project" value="UniProtKB-UniRule"/>
</dbReference>
<gene>
    <name evidence="7" type="primary">glgA</name>
    <name evidence="10" type="ORF">LC0644_0658</name>
</gene>
<dbReference type="NCBIfam" id="NF001898">
    <property type="entry name" value="PRK00654.1-1"/>
    <property type="match status" value="1"/>
</dbReference>
<evidence type="ECO:0000256" key="3">
    <source>
        <dbReference type="ARBA" id="ARBA00010281"/>
    </source>
</evidence>
<feature type="binding site" evidence="7">
    <location>
        <position position="16"/>
    </location>
    <ligand>
        <name>ADP-alpha-D-glucose</name>
        <dbReference type="ChEBI" id="CHEBI:57498"/>
    </ligand>
</feature>
<dbReference type="Pfam" id="PF00534">
    <property type="entry name" value="Glycos_transf_1"/>
    <property type="match status" value="1"/>
</dbReference>
<feature type="domain" description="Starch synthase catalytic" evidence="9">
    <location>
        <begin position="3"/>
        <end position="239"/>
    </location>
</feature>
<dbReference type="RefSeq" id="WP_003566617.1">
    <property type="nucleotide sequence ID" value="NZ_BAYM01000039.1"/>
</dbReference>
<dbReference type="Pfam" id="PF08323">
    <property type="entry name" value="Glyco_transf_5"/>
    <property type="match status" value="1"/>
</dbReference>
<dbReference type="GeneID" id="57090663"/>